<feature type="domain" description="Leucine-binding protein" evidence="3">
    <location>
        <begin position="48"/>
        <end position="397"/>
    </location>
</feature>
<dbReference type="InterPro" id="IPR051010">
    <property type="entry name" value="BCAA_transport"/>
</dbReference>
<dbReference type="PANTHER" id="PTHR30483">
    <property type="entry name" value="LEUCINE-SPECIFIC-BINDING PROTEIN"/>
    <property type="match status" value="1"/>
</dbReference>
<dbReference type="InterPro" id="IPR028082">
    <property type="entry name" value="Peripla_BP_I"/>
</dbReference>
<feature type="compositionally biased region" description="Gly residues" evidence="2">
    <location>
        <begin position="25"/>
        <end position="37"/>
    </location>
</feature>
<dbReference type="Pfam" id="PF13458">
    <property type="entry name" value="Peripla_BP_6"/>
    <property type="match status" value="1"/>
</dbReference>
<reference evidence="4 5" key="1">
    <citation type="submission" date="2019-04" db="EMBL/GenBank/DDBJ databases">
        <title>Natronomonas sp. F20-122 a newhaloarchaeon isolated from a saline saltern of Isla Bacuta, Huelva, Spain.</title>
        <authorList>
            <person name="Duran-Viseras A."/>
            <person name="Sanchez-Porro C."/>
            <person name="Ventosa A."/>
        </authorList>
    </citation>
    <scope>NUCLEOTIDE SEQUENCE [LARGE SCALE GENOMIC DNA]</scope>
    <source>
        <strain evidence="4 5">F20-122</strain>
    </source>
</reference>
<dbReference type="Proteomes" id="UP000308037">
    <property type="component" value="Unassembled WGS sequence"/>
</dbReference>
<dbReference type="InterPro" id="IPR028081">
    <property type="entry name" value="Leu-bd"/>
</dbReference>
<dbReference type="SUPFAM" id="SSF53822">
    <property type="entry name" value="Periplasmic binding protein-like I"/>
    <property type="match status" value="1"/>
</dbReference>
<dbReference type="Gene3D" id="3.40.50.2300">
    <property type="match status" value="2"/>
</dbReference>
<sequence length="433" mass="45785">MMKATGGSALTAALAGCSSLIGGEDGNGNGGNGGNGGQQQTDEVPDEPIQAGLQTFLEGAPAVLGLQAQYGAETAVRRINEAGGVAGREIELEVVEEAGAAIENYTRFVDEGKDVTFGPISSGSHEQLLPVIEEQGVVNVSTDGTVSTLYEGEDPQYSFRAQNHDVMEASAAARAAVADLGAENIDTYANINPDYAFGYDEREIFNAAIENLTGAEEVYSGNPALGASDMSSHVTAVANESPDVLFTSCWGGDATLLLDQGQSQGLFDEVGVSVGTVWYGSVNDLGEDDIQGNLWGGSRNYYWGSPSMEQWPPGQELYDEAQDEYGVVPTAHFMSGYAAVASWATATEKAAQLVGGYPSQEQIAATLENHGFYTPAGYHTVAPNHQTYSTAHFGRIEWDDDRGHAVLEDLEAIPPSHVSPPQGQVSLDWVNNW</sequence>
<dbReference type="PROSITE" id="PS51257">
    <property type="entry name" value="PROKAR_LIPOPROTEIN"/>
    <property type="match status" value="1"/>
</dbReference>
<keyword evidence="5" id="KW-1185">Reference proteome</keyword>
<name>A0A4U5J885_9EURY</name>
<dbReference type="AlphaFoldDB" id="A0A4U5J885"/>
<evidence type="ECO:0000256" key="2">
    <source>
        <dbReference type="SAM" id="MobiDB-lite"/>
    </source>
</evidence>
<evidence type="ECO:0000313" key="5">
    <source>
        <dbReference type="Proteomes" id="UP000308037"/>
    </source>
</evidence>
<dbReference type="EMBL" id="QKNX01000010">
    <property type="protein sequence ID" value="TKR24391.1"/>
    <property type="molecule type" value="Genomic_DNA"/>
</dbReference>
<proteinExistence type="predicted"/>
<dbReference type="PANTHER" id="PTHR30483:SF37">
    <property type="entry name" value="ABC TRANSPORTER SUBSTRATE-BINDING PROTEIN"/>
    <property type="match status" value="1"/>
</dbReference>
<protein>
    <submittedName>
        <fullName evidence="4">ABC transporter substrate-binding protein</fullName>
    </submittedName>
</protein>
<gene>
    <name evidence="4" type="ORF">DM868_14825</name>
</gene>
<evidence type="ECO:0000313" key="4">
    <source>
        <dbReference type="EMBL" id="TKR24391.1"/>
    </source>
</evidence>
<evidence type="ECO:0000256" key="1">
    <source>
        <dbReference type="ARBA" id="ARBA00022729"/>
    </source>
</evidence>
<dbReference type="OrthoDB" id="264684at2157"/>
<accession>A0A4U5J885</accession>
<keyword evidence="1" id="KW-0732">Signal</keyword>
<organism evidence="4 5">
    <name type="scientific">Natronomonas salsuginis</name>
    <dbReference type="NCBI Taxonomy" id="2217661"/>
    <lineage>
        <taxon>Archaea</taxon>
        <taxon>Methanobacteriati</taxon>
        <taxon>Methanobacteriota</taxon>
        <taxon>Stenosarchaea group</taxon>
        <taxon>Halobacteria</taxon>
        <taxon>Halobacteriales</taxon>
        <taxon>Natronomonadaceae</taxon>
        <taxon>Natronomonas</taxon>
    </lineage>
</organism>
<feature type="region of interest" description="Disordered" evidence="2">
    <location>
        <begin position="25"/>
        <end position="44"/>
    </location>
</feature>
<evidence type="ECO:0000259" key="3">
    <source>
        <dbReference type="Pfam" id="PF13458"/>
    </source>
</evidence>
<comment type="caution">
    <text evidence="4">The sequence shown here is derived from an EMBL/GenBank/DDBJ whole genome shotgun (WGS) entry which is preliminary data.</text>
</comment>